<feature type="domain" description="TonB-dependent receptor-like beta-barrel" evidence="12">
    <location>
        <begin position="252"/>
        <end position="673"/>
    </location>
</feature>
<keyword evidence="7 10" id="KW-0472">Membrane</keyword>
<dbReference type="InterPro" id="IPR039426">
    <property type="entry name" value="TonB-dep_rcpt-like"/>
</dbReference>
<evidence type="ECO:0000313" key="15">
    <source>
        <dbReference type="Proteomes" id="UP000311008"/>
    </source>
</evidence>
<keyword evidence="4 10" id="KW-1134">Transmembrane beta strand</keyword>
<dbReference type="SUPFAM" id="SSF56935">
    <property type="entry name" value="Porins"/>
    <property type="match status" value="1"/>
</dbReference>
<dbReference type="KEGG" id="mmec:FIU01_01110"/>
<dbReference type="PANTHER" id="PTHR30069:SF27">
    <property type="entry name" value="BLL4766 PROTEIN"/>
    <property type="match status" value="1"/>
</dbReference>
<comment type="similarity">
    <text evidence="2 10 11">Belongs to the TonB-dependent receptor family.</text>
</comment>
<evidence type="ECO:0000256" key="11">
    <source>
        <dbReference type="RuleBase" id="RU003357"/>
    </source>
</evidence>
<dbReference type="Pfam" id="PF00593">
    <property type="entry name" value="TonB_dep_Rec_b-barrel"/>
    <property type="match status" value="1"/>
</dbReference>
<dbReference type="AlphaFoldDB" id="A0A5B8CPS7"/>
<protein>
    <submittedName>
        <fullName evidence="14">TonB-dependent receptor</fullName>
    </submittedName>
</protein>
<dbReference type="CDD" id="cd01347">
    <property type="entry name" value="ligand_gated_channel"/>
    <property type="match status" value="1"/>
</dbReference>
<keyword evidence="8 14" id="KW-0675">Receptor</keyword>
<evidence type="ECO:0000256" key="1">
    <source>
        <dbReference type="ARBA" id="ARBA00004571"/>
    </source>
</evidence>
<dbReference type="InterPro" id="IPR012910">
    <property type="entry name" value="Plug_dom"/>
</dbReference>
<dbReference type="GO" id="GO:0009279">
    <property type="term" value="C:cell outer membrane"/>
    <property type="evidence" value="ECO:0007669"/>
    <property type="project" value="UniProtKB-SubCell"/>
</dbReference>
<organism evidence="14 15">
    <name type="scientific">Methylophilus medardicus</name>
    <dbReference type="NCBI Taxonomy" id="2588534"/>
    <lineage>
        <taxon>Bacteria</taxon>
        <taxon>Pseudomonadati</taxon>
        <taxon>Pseudomonadota</taxon>
        <taxon>Betaproteobacteria</taxon>
        <taxon>Nitrosomonadales</taxon>
        <taxon>Methylophilaceae</taxon>
        <taxon>Methylophilus</taxon>
    </lineage>
</organism>
<keyword evidence="5 10" id="KW-0812">Transmembrane</keyword>
<reference evidence="15" key="1">
    <citation type="journal article" date="2019" name="ISME J.">
        <title>Evolution in action: habitat transition from sediment to the pelagial leads to genome streamlining in Methylophilaceae.</title>
        <authorList>
            <person name="Salcher M."/>
            <person name="Schaefle D."/>
            <person name="Kaspar M."/>
            <person name="Neuenschwander S.M."/>
            <person name="Ghai R."/>
        </authorList>
    </citation>
    <scope>NUCLEOTIDE SEQUENCE [LARGE SCALE GENOMIC DNA]</scope>
    <source>
        <strain evidence="15">MMS-M-51</strain>
    </source>
</reference>
<dbReference type="Gene3D" id="2.40.170.20">
    <property type="entry name" value="TonB-dependent receptor, beta-barrel domain"/>
    <property type="match status" value="1"/>
</dbReference>
<dbReference type="GO" id="GO:0044718">
    <property type="term" value="P:siderophore transmembrane transport"/>
    <property type="evidence" value="ECO:0007669"/>
    <property type="project" value="TreeGrafter"/>
</dbReference>
<dbReference type="InterPro" id="IPR000531">
    <property type="entry name" value="Beta-barrel_TonB"/>
</dbReference>
<keyword evidence="3 10" id="KW-0813">Transport</keyword>
<gene>
    <name evidence="14" type="ORF">FIU01_01110</name>
</gene>
<evidence type="ECO:0000259" key="13">
    <source>
        <dbReference type="Pfam" id="PF07715"/>
    </source>
</evidence>
<dbReference type="Pfam" id="PF07715">
    <property type="entry name" value="Plug"/>
    <property type="match status" value="1"/>
</dbReference>
<dbReference type="GO" id="GO:0015344">
    <property type="term" value="F:siderophore uptake transmembrane transporter activity"/>
    <property type="evidence" value="ECO:0007669"/>
    <property type="project" value="TreeGrafter"/>
</dbReference>
<evidence type="ECO:0000256" key="4">
    <source>
        <dbReference type="ARBA" id="ARBA00022452"/>
    </source>
</evidence>
<evidence type="ECO:0000259" key="12">
    <source>
        <dbReference type="Pfam" id="PF00593"/>
    </source>
</evidence>
<evidence type="ECO:0000256" key="5">
    <source>
        <dbReference type="ARBA" id="ARBA00022692"/>
    </source>
</evidence>
<comment type="subcellular location">
    <subcellularLocation>
        <location evidence="1 10">Cell outer membrane</location>
        <topology evidence="1 10">Multi-pass membrane protein</topology>
    </subcellularLocation>
</comment>
<dbReference type="InterPro" id="IPR037066">
    <property type="entry name" value="Plug_dom_sf"/>
</dbReference>
<keyword evidence="6 11" id="KW-0798">TonB box</keyword>
<dbReference type="OrthoDB" id="7176844at2"/>
<evidence type="ECO:0000313" key="14">
    <source>
        <dbReference type="EMBL" id="QDC43258.1"/>
    </source>
</evidence>
<evidence type="ECO:0000256" key="10">
    <source>
        <dbReference type="PROSITE-ProRule" id="PRU01360"/>
    </source>
</evidence>
<dbReference type="Gene3D" id="2.170.130.10">
    <property type="entry name" value="TonB-dependent receptor, plug domain"/>
    <property type="match status" value="1"/>
</dbReference>
<keyword evidence="15" id="KW-1185">Reference proteome</keyword>
<accession>A0A5B8CPS7</accession>
<evidence type="ECO:0000256" key="9">
    <source>
        <dbReference type="ARBA" id="ARBA00023237"/>
    </source>
</evidence>
<dbReference type="PROSITE" id="PS52016">
    <property type="entry name" value="TONB_DEPENDENT_REC_3"/>
    <property type="match status" value="1"/>
</dbReference>
<evidence type="ECO:0000256" key="3">
    <source>
        <dbReference type="ARBA" id="ARBA00022448"/>
    </source>
</evidence>
<sequence>MEIPRGDGDSNAKLLNGRFRFSSFLSFLNGTKLPGVSFFYAFACGVACAITETNMKKILLASCVSLASNTHAFSAEELQLNEVVVTSNRFDENTTTPRSNVRVISKQEIMNSPAISIPDILRMQAGVNVRSLYGNQGIDAGVDMRGFGESATGNVLILLDGQRLNPVDGGSLQWASIPLQSIERIELLSGDGTVLYGDRATGGVINLITNKSGKPAAALTGTLGSYGYKAADGYVAGSSGDLYFNTFIHSADANGWRQNSGFNQWSLSGRAGLCANDQDSFIDYAIYRSENGLPSSISSAMYRDQPRSARTPFDSQTKEGYRIRPGTNIKISDRLEFAAEFAISNMKTHFNNVSFNSTSARDADTYALTPRFKWSHGLANLESVSVLGYDYYRGLVNADYHGGYANGKATQESNAIYWHNDTALTPHLSLSSGVRYQATDQKAAQDAYAPFAMPAVTGKKTNYNDAYDLGLNYHEEHWSIYGKTGSSFRLATTDELFGSDPITFQPLFFGNIIKPQTAKTFEIGTTFKSQDWDGRLAVYRANIHNEIGYDGNLGVNTNFDPTRHQGVEAELGWKPSATLHSKLSYTYTEAKFTRGNYQGETIPLVPRDMLRAQVNWQSPGYGQYVGQINYVGERFVSGDYANTLNKMPSYTTVDLRASWNIQAIQLSLVAQNLTDKKYAPYGIYSTSQNDYYYFPADGRSFYLSMRYDFK</sequence>
<dbReference type="PANTHER" id="PTHR30069">
    <property type="entry name" value="TONB-DEPENDENT OUTER MEMBRANE RECEPTOR"/>
    <property type="match status" value="1"/>
</dbReference>
<evidence type="ECO:0000256" key="6">
    <source>
        <dbReference type="ARBA" id="ARBA00023077"/>
    </source>
</evidence>
<feature type="domain" description="TonB-dependent receptor plug" evidence="13">
    <location>
        <begin position="99"/>
        <end position="204"/>
    </location>
</feature>
<evidence type="ECO:0000256" key="7">
    <source>
        <dbReference type="ARBA" id="ARBA00023136"/>
    </source>
</evidence>
<evidence type="ECO:0000256" key="8">
    <source>
        <dbReference type="ARBA" id="ARBA00023170"/>
    </source>
</evidence>
<dbReference type="Proteomes" id="UP000311008">
    <property type="component" value="Chromosome"/>
</dbReference>
<name>A0A5B8CPS7_9PROT</name>
<evidence type="ECO:0000256" key="2">
    <source>
        <dbReference type="ARBA" id="ARBA00009810"/>
    </source>
</evidence>
<keyword evidence="9 10" id="KW-0998">Cell outer membrane</keyword>
<proteinExistence type="inferred from homology"/>
<dbReference type="EMBL" id="CP040946">
    <property type="protein sequence ID" value="QDC43258.1"/>
    <property type="molecule type" value="Genomic_DNA"/>
</dbReference>
<dbReference type="InterPro" id="IPR036942">
    <property type="entry name" value="Beta-barrel_TonB_sf"/>
</dbReference>